<gene>
    <name evidence="2" type="ORF">UY72_C0038G0007</name>
</gene>
<dbReference type="Proteomes" id="UP000034846">
    <property type="component" value="Unassembled WGS sequence"/>
</dbReference>
<dbReference type="InterPro" id="IPR037284">
    <property type="entry name" value="SUF_FeS_clus_asmbl_SufBD_sf"/>
</dbReference>
<feature type="domain" description="SUF system FeS cluster assembly SufBD core" evidence="1">
    <location>
        <begin position="111"/>
        <end position="227"/>
    </location>
</feature>
<dbReference type="AlphaFoldDB" id="A0A0G1XFE8"/>
<dbReference type="EMBL" id="LCRD01000038">
    <property type="protein sequence ID" value="KKW29610.1"/>
    <property type="molecule type" value="Genomic_DNA"/>
</dbReference>
<protein>
    <submittedName>
        <fullName evidence="2">SufB/sufD domain protein</fullName>
    </submittedName>
</protein>
<evidence type="ECO:0000313" key="3">
    <source>
        <dbReference type="Proteomes" id="UP000034846"/>
    </source>
</evidence>
<evidence type="ECO:0000259" key="1">
    <source>
        <dbReference type="Pfam" id="PF01458"/>
    </source>
</evidence>
<comment type="caution">
    <text evidence="2">The sequence shown here is derived from an EMBL/GenBank/DDBJ whole genome shotgun (WGS) entry which is preliminary data.</text>
</comment>
<proteinExistence type="predicted"/>
<dbReference type="InterPro" id="IPR055346">
    <property type="entry name" value="Fe-S_cluster_assembly_SufBD"/>
</dbReference>
<organism evidence="2 3">
    <name type="scientific">Candidatus Uhrbacteria bacterium GW2011_GWD2_52_7</name>
    <dbReference type="NCBI Taxonomy" id="1618989"/>
    <lineage>
        <taxon>Bacteria</taxon>
        <taxon>Candidatus Uhriibacteriota</taxon>
    </lineage>
</organism>
<dbReference type="PANTHER" id="PTHR43575:SF1">
    <property type="entry name" value="PROTEIN ABCI7, CHLOROPLASTIC"/>
    <property type="match status" value="1"/>
</dbReference>
<dbReference type="PANTHER" id="PTHR43575">
    <property type="entry name" value="PROTEIN ABCI7, CHLOROPLASTIC"/>
    <property type="match status" value="1"/>
</dbReference>
<dbReference type="SUPFAM" id="SSF101960">
    <property type="entry name" value="Stabilizer of iron transporter SufD"/>
    <property type="match status" value="1"/>
</dbReference>
<evidence type="ECO:0000313" key="2">
    <source>
        <dbReference type="EMBL" id="KKW29610.1"/>
    </source>
</evidence>
<sequence>MTSKHAMKPLSENPLIVNGWVGDLPTGPVVLAAGERRVLRYNVTISSQVRHEIVCQVPVGAELIIEGAVAIETSGIFEQTIMVRGSGKCTLRQATELTGGSLLRRYAFELRNAGVCDIADQVNVLGIGARTSVDVHGVLRDSARSTVRGRIHIAPQAHGAQANMQAHHLLLSEQAFAAAIPELSVHVDDVMCRHGASISRPSDAAMGYMQSRGLSSVQAEDMLAEAFLCPIFYV</sequence>
<dbReference type="Pfam" id="PF01458">
    <property type="entry name" value="SUFBD_core"/>
    <property type="match status" value="1"/>
</dbReference>
<accession>A0A0G1XFE8</accession>
<reference evidence="2 3" key="1">
    <citation type="journal article" date="2015" name="Nature">
        <title>rRNA introns, odd ribosomes, and small enigmatic genomes across a large radiation of phyla.</title>
        <authorList>
            <person name="Brown C.T."/>
            <person name="Hug L.A."/>
            <person name="Thomas B.C."/>
            <person name="Sharon I."/>
            <person name="Castelle C.J."/>
            <person name="Singh A."/>
            <person name="Wilkins M.J."/>
            <person name="Williams K.H."/>
            <person name="Banfield J.F."/>
        </authorList>
    </citation>
    <scope>NUCLEOTIDE SEQUENCE [LARGE SCALE GENOMIC DNA]</scope>
</reference>
<dbReference type="GO" id="GO:0016226">
    <property type="term" value="P:iron-sulfur cluster assembly"/>
    <property type="evidence" value="ECO:0007669"/>
    <property type="project" value="InterPro"/>
</dbReference>
<dbReference type="InterPro" id="IPR000825">
    <property type="entry name" value="SUF_FeS_clus_asmbl_SufBD_core"/>
</dbReference>
<name>A0A0G1XFE8_9BACT</name>